<feature type="non-terminal residue" evidence="1">
    <location>
        <position position="1"/>
    </location>
</feature>
<evidence type="ECO:0000313" key="1">
    <source>
        <dbReference type="EMBL" id="CAG8651472.1"/>
    </source>
</evidence>
<gene>
    <name evidence="1" type="ORF">SCALOS_LOCUS8679</name>
</gene>
<keyword evidence="2" id="KW-1185">Reference proteome</keyword>
<reference evidence="1" key="1">
    <citation type="submission" date="2021-06" db="EMBL/GenBank/DDBJ databases">
        <authorList>
            <person name="Kallberg Y."/>
            <person name="Tangrot J."/>
            <person name="Rosling A."/>
        </authorList>
    </citation>
    <scope>NUCLEOTIDE SEQUENCE</scope>
    <source>
        <strain evidence="1">AU212A</strain>
    </source>
</reference>
<dbReference type="EMBL" id="CAJVPM010023897">
    <property type="protein sequence ID" value="CAG8651472.1"/>
    <property type="molecule type" value="Genomic_DNA"/>
</dbReference>
<accession>A0ACA9NKW6</accession>
<sequence length="168" mass="19565">KGDPKRVRYQLGSICKLELENILHSSIKSASNLVNEYKDLQGIYLKQEKELELKALSLDKDKILCLKDEIDKLKAEVEELESKMELEHISYDSDTTLFRDKISKLNFLNRILEQKRDDLNSKKHELEAEVKHKDFEITSLGAKSERIGRSVKTTNILVIPQTEHNRWS</sequence>
<name>A0ACA9NKW6_9GLOM</name>
<comment type="caution">
    <text evidence="1">The sequence shown here is derived from an EMBL/GenBank/DDBJ whole genome shotgun (WGS) entry which is preliminary data.</text>
</comment>
<evidence type="ECO:0000313" key="2">
    <source>
        <dbReference type="Proteomes" id="UP000789860"/>
    </source>
</evidence>
<proteinExistence type="predicted"/>
<protein>
    <submittedName>
        <fullName evidence="1">7897_t:CDS:1</fullName>
    </submittedName>
</protein>
<dbReference type="Proteomes" id="UP000789860">
    <property type="component" value="Unassembled WGS sequence"/>
</dbReference>
<organism evidence="1 2">
    <name type="scientific">Scutellospora calospora</name>
    <dbReference type="NCBI Taxonomy" id="85575"/>
    <lineage>
        <taxon>Eukaryota</taxon>
        <taxon>Fungi</taxon>
        <taxon>Fungi incertae sedis</taxon>
        <taxon>Mucoromycota</taxon>
        <taxon>Glomeromycotina</taxon>
        <taxon>Glomeromycetes</taxon>
        <taxon>Diversisporales</taxon>
        <taxon>Gigasporaceae</taxon>
        <taxon>Scutellospora</taxon>
    </lineage>
</organism>